<dbReference type="RefSeq" id="XP_001209151.1">
    <property type="nucleotide sequence ID" value="XM_001209151.1"/>
</dbReference>
<dbReference type="Pfam" id="PF12505">
    <property type="entry name" value="DUF3712"/>
    <property type="match status" value="1"/>
</dbReference>
<feature type="transmembrane region" description="Helical" evidence="1">
    <location>
        <begin position="87"/>
        <end position="111"/>
    </location>
</feature>
<evidence type="ECO:0000256" key="1">
    <source>
        <dbReference type="SAM" id="Phobius"/>
    </source>
</evidence>
<sequence length="405" mass="44411">MPEYGALGLPACVFSSGYCGIHMPIITDCHSTHRIPPVYMQTKYVLGTNRGPLTESDEEKQAASAPAGDALTAPGKKQKFRRHWARFWCCYLVGAIVFLAIFLPIFFTVIFQAICQNVIDHATLLVVDARIMQPKPDSVVLTLQTALDLPISLPVRLDSNVLNLFNRGQPGNSTYLKVYNKGEVIHGNTSMGVQEQFTPLNLDPWKQYLHSVMFEPHAPLSAFGETNVHVGKLSSHIKVDKDVPQNTLNSFSGFSIDEPQLILPPRDDGINLVATAILPNPSVMTIEIGTITMDLKNADLTVGNATLENLTLKPGNNSISLQGTVDFSTILHNIKSILQSQGKNIRQGYLTLDAIGRSVVYNGTEIPYYTEIMQSLTLPAKVPINELLVNSLHGILHANDTKTAV</sequence>
<dbReference type="STRING" id="341663.Q0CWZ8"/>
<gene>
    <name evidence="2" type="ORF">ATEG_01786</name>
</gene>
<evidence type="ECO:0000313" key="2">
    <source>
        <dbReference type="EMBL" id="EAU38543.1"/>
    </source>
</evidence>
<dbReference type="EMBL" id="CH476595">
    <property type="protein sequence ID" value="EAU38543.1"/>
    <property type="molecule type" value="Genomic_DNA"/>
</dbReference>
<dbReference type="InterPro" id="IPR046368">
    <property type="entry name" value="Tag1"/>
</dbReference>
<dbReference type="OMA" id="TSWETFV"/>
<dbReference type="AlphaFoldDB" id="Q0CWZ8"/>
<dbReference type="GO" id="GO:0000329">
    <property type="term" value="C:fungal-type vacuole membrane"/>
    <property type="evidence" value="ECO:0007669"/>
    <property type="project" value="InterPro"/>
</dbReference>
<accession>Q0CWZ8</accession>
<dbReference type="GeneID" id="4315864"/>
<keyword evidence="1" id="KW-0472">Membrane</keyword>
<keyword evidence="1" id="KW-0812">Transmembrane</keyword>
<dbReference type="PANTHER" id="PTHR35895:SF2">
    <property type="match status" value="1"/>
</dbReference>
<dbReference type="PANTHER" id="PTHR35895">
    <property type="entry name" value="CHROMOSOME 16, WHOLE GENOME SHOTGUN SEQUENCE"/>
    <property type="match status" value="1"/>
</dbReference>
<dbReference type="VEuPathDB" id="FungiDB:ATEG_01786"/>
<dbReference type="eggNOG" id="ENOG502SJ3Q">
    <property type="taxonomic scope" value="Eukaryota"/>
</dbReference>
<organism evidence="2 3">
    <name type="scientific">Aspergillus terreus (strain NIH 2624 / FGSC A1156)</name>
    <dbReference type="NCBI Taxonomy" id="341663"/>
    <lineage>
        <taxon>Eukaryota</taxon>
        <taxon>Fungi</taxon>
        <taxon>Dikarya</taxon>
        <taxon>Ascomycota</taxon>
        <taxon>Pezizomycotina</taxon>
        <taxon>Eurotiomycetes</taxon>
        <taxon>Eurotiomycetidae</taxon>
        <taxon>Eurotiales</taxon>
        <taxon>Aspergillaceae</taxon>
        <taxon>Aspergillus</taxon>
        <taxon>Aspergillus subgen. Circumdati</taxon>
    </lineage>
</organism>
<reference evidence="3" key="1">
    <citation type="submission" date="2005-09" db="EMBL/GenBank/DDBJ databases">
        <title>Annotation of the Aspergillus terreus NIH2624 genome.</title>
        <authorList>
            <person name="Birren B.W."/>
            <person name="Lander E.S."/>
            <person name="Galagan J.E."/>
            <person name="Nusbaum C."/>
            <person name="Devon K."/>
            <person name="Henn M."/>
            <person name="Ma L.-J."/>
            <person name="Jaffe D.B."/>
            <person name="Butler J."/>
            <person name="Alvarez P."/>
            <person name="Gnerre S."/>
            <person name="Grabherr M."/>
            <person name="Kleber M."/>
            <person name="Mauceli E.W."/>
            <person name="Brockman W."/>
            <person name="Rounsley S."/>
            <person name="Young S.K."/>
            <person name="LaButti K."/>
            <person name="Pushparaj V."/>
            <person name="DeCaprio D."/>
            <person name="Crawford M."/>
            <person name="Koehrsen M."/>
            <person name="Engels R."/>
            <person name="Montgomery P."/>
            <person name="Pearson M."/>
            <person name="Howarth C."/>
            <person name="Larson L."/>
            <person name="Luoma S."/>
            <person name="White J."/>
            <person name="Alvarado L."/>
            <person name="Kodira C.D."/>
            <person name="Zeng Q."/>
            <person name="Oleary S."/>
            <person name="Yandava C."/>
            <person name="Denning D.W."/>
            <person name="Nierman W.C."/>
            <person name="Milne T."/>
            <person name="Madden K."/>
        </authorList>
    </citation>
    <scope>NUCLEOTIDE SEQUENCE [LARGE SCALE GENOMIC DNA]</scope>
    <source>
        <strain evidence="3">NIH 2624 / FGSC A1156</strain>
    </source>
</reference>
<dbReference type="InterPro" id="IPR022185">
    <property type="entry name" value="DUF3712"/>
</dbReference>
<dbReference type="Proteomes" id="UP000007963">
    <property type="component" value="Unassembled WGS sequence"/>
</dbReference>
<dbReference type="HOGENOM" id="CLU_035244_2_0_1"/>
<evidence type="ECO:0000313" key="3">
    <source>
        <dbReference type="Proteomes" id="UP000007963"/>
    </source>
</evidence>
<protein>
    <submittedName>
        <fullName evidence="2">Uncharacterized protein</fullName>
    </submittedName>
</protein>
<dbReference type="OrthoDB" id="10039566at2759"/>
<name>Q0CWZ8_ASPTN</name>
<proteinExistence type="predicted"/>
<keyword evidence="1" id="KW-1133">Transmembrane helix</keyword>